<protein>
    <recommendedName>
        <fullName evidence="4">Carboxypeptidase-like regulatory domain-containing protein</fullName>
    </recommendedName>
</protein>
<dbReference type="SUPFAM" id="SSF49464">
    <property type="entry name" value="Carboxypeptidase regulatory domain-like"/>
    <property type="match status" value="1"/>
</dbReference>
<reference evidence="2 3" key="1">
    <citation type="submission" date="2016-08" db="EMBL/GenBank/DDBJ databases">
        <authorList>
            <person name="Seilhamer J.J."/>
        </authorList>
    </citation>
    <scope>NUCLEOTIDE SEQUENCE [LARGE SCALE GENOMIC DNA]</scope>
    <source>
        <strain evidence="2">M3/6</strain>
    </source>
</reference>
<sequence length="884" mass="101536">MKQFLFFTLGCIIITSSLQAQQLKGIIVNKKGEPVPNSTVYIYEIAKGIAADNLGEFQTTLEPGTYACEFRSLGYESVKKDIIMGKENRTIRVELQETSYMLKEVVIYATASNEDPAYRIMRKAIAHAPYYRYQIKEYTSEAYIKGSLTIDKIPGILKRAMKVNDNNFDINSIIGKPLVMESKSNIHFTSPETYQQNVVALKSSIPKEFNVDKGLSIMTSSIYNAELNGRISPLAPGAFRFYAFKLENVDYQPDHIINKIKVTPRKKNPNLFSGYIYILEDTWNVYIADLVASELGTTLHYRINYHQVQPSVYLPTTYDVSMTMNTMGVKGSGKYYASMKYNSVQADKTQNPVAINETALPDESEEQKIPPKKQKISDELERLAQKEELSTKEAYKMSKLMSRMVEPEEVKEQRESLEIKDIEKVKMKVDTLAWKRDSAFWTNIRELPLREDELRSYQIRDSLSGGDTVSETSRDRNEVVLSIDENPKTVFGKITQGGVWKMNRDLSLRYGGLMGGLREYNFTDGLWLGQTLSLNWAIDKNRNFSVSPSLYYATARKEWLWHVSTSLNYAPMSLGRFHLSAGHISRDVNSQNGESRLMNTLAAIDLGQNFIRFYDSRYVKGDHYIDIANGLHLYTSAEIDKRSILRNRTSFNFIGKDIPENIPSDATLYPNHTATNITVELSYTPRYRYRVREGQKWYVSTKYPTFSVAYKKGVDLFADNSGPLYDRISTSISQTIKVSPFEEIDYLFSGGTFLSSDRLYPNDFKYFRNNQMLFTASDFNRSFNLLGPYTASGKWWMEGHLNYQSQYLFLKNLPFLQRFSFDEAFHLHGLSTENRKYYLEGGYSIGFLGLGRAGIFTGFTDKKFDRFGVKLSYPLWNFMEKPLK</sequence>
<evidence type="ECO:0000313" key="2">
    <source>
        <dbReference type="EMBL" id="SCD21440.1"/>
    </source>
</evidence>
<evidence type="ECO:0000256" key="1">
    <source>
        <dbReference type="SAM" id="SignalP"/>
    </source>
</evidence>
<dbReference type="STRING" id="1642647.PSM36_2644"/>
<dbReference type="InterPro" id="IPR043741">
    <property type="entry name" value="DUF5686"/>
</dbReference>
<accession>A0A1R3T2T4</accession>
<dbReference type="InterPro" id="IPR008969">
    <property type="entry name" value="CarboxyPept-like_regulatory"/>
</dbReference>
<keyword evidence="1" id="KW-0732">Signal</keyword>
<dbReference type="EMBL" id="LT605205">
    <property type="protein sequence ID" value="SCD21440.1"/>
    <property type="molecule type" value="Genomic_DNA"/>
</dbReference>
<gene>
    <name evidence="2" type="ORF">PSM36_2644</name>
</gene>
<feature type="chain" id="PRO_5013091198" description="Carboxypeptidase-like regulatory domain-containing protein" evidence="1">
    <location>
        <begin position="21"/>
        <end position="884"/>
    </location>
</feature>
<dbReference type="Pfam" id="PF13715">
    <property type="entry name" value="CarbopepD_reg_2"/>
    <property type="match status" value="1"/>
</dbReference>
<dbReference type="Proteomes" id="UP000187464">
    <property type="component" value="Chromosome I"/>
</dbReference>
<evidence type="ECO:0000313" key="3">
    <source>
        <dbReference type="Proteomes" id="UP000187464"/>
    </source>
</evidence>
<dbReference type="RefSeq" id="WP_076931290.1">
    <property type="nucleotide sequence ID" value="NZ_LT605205.1"/>
</dbReference>
<dbReference type="AlphaFoldDB" id="A0A1R3T2T4"/>
<dbReference type="KEGG" id="psac:PSM36_2644"/>
<evidence type="ECO:0008006" key="4">
    <source>
        <dbReference type="Google" id="ProtNLM"/>
    </source>
</evidence>
<name>A0A1R3T2T4_9BACT</name>
<organism evidence="2 3">
    <name type="scientific">Proteiniphilum saccharofermentans</name>
    <dbReference type="NCBI Taxonomy" id="1642647"/>
    <lineage>
        <taxon>Bacteria</taxon>
        <taxon>Pseudomonadati</taxon>
        <taxon>Bacteroidota</taxon>
        <taxon>Bacteroidia</taxon>
        <taxon>Bacteroidales</taxon>
        <taxon>Dysgonomonadaceae</taxon>
        <taxon>Proteiniphilum</taxon>
    </lineage>
</organism>
<dbReference type="Pfam" id="PF18939">
    <property type="entry name" value="DUF5686"/>
    <property type="match status" value="1"/>
</dbReference>
<feature type="signal peptide" evidence="1">
    <location>
        <begin position="1"/>
        <end position="20"/>
    </location>
</feature>
<proteinExistence type="predicted"/>
<keyword evidence="3" id="KW-1185">Reference proteome</keyword>
<dbReference type="Gene3D" id="2.60.40.1120">
    <property type="entry name" value="Carboxypeptidase-like, regulatory domain"/>
    <property type="match status" value="1"/>
</dbReference>